<keyword evidence="6 9" id="KW-0694">RNA-binding</keyword>
<evidence type="ECO:0000256" key="8">
    <source>
        <dbReference type="ARBA" id="ARBA00051542"/>
    </source>
</evidence>
<evidence type="ECO:0000259" key="10">
    <source>
        <dbReference type="Pfam" id="PF20258"/>
    </source>
</evidence>
<evidence type="ECO:0000256" key="7">
    <source>
        <dbReference type="ARBA" id="ARBA00023157"/>
    </source>
</evidence>
<feature type="site" description="Interaction with tRNA" evidence="9">
    <location>
        <position position="350"/>
    </location>
</feature>
<dbReference type="GO" id="GO:0005737">
    <property type="term" value="C:cytoplasm"/>
    <property type="evidence" value="ECO:0007669"/>
    <property type="project" value="UniProtKB-SubCell"/>
</dbReference>
<dbReference type="Pfam" id="PF20259">
    <property type="entry name" value="tRNA_Me_trans_M"/>
    <property type="match status" value="1"/>
</dbReference>
<comment type="caution">
    <text evidence="12">The sequence shown here is derived from an EMBL/GenBank/DDBJ whole genome shotgun (WGS) entry which is preliminary data.</text>
</comment>
<dbReference type="Gene3D" id="2.30.30.280">
    <property type="entry name" value="Adenine nucleotide alpha hydrolases-like domains"/>
    <property type="match status" value="1"/>
</dbReference>
<dbReference type="Gene3D" id="3.40.50.620">
    <property type="entry name" value="HUPs"/>
    <property type="match status" value="1"/>
</dbReference>
<dbReference type="OrthoDB" id="9800696at2"/>
<dbReference type="GO" id="GO:0008168">
    <property type="term" value="F:methyltransferase activity"/>
    <property type="evidence" value="ECO:0007669"/>
    <property type="project" value="UniProtKB-KW"/>
</dbReference>
<protein>
    <recommendedName>
        <fullName evidence="9">tRNA-specific 2-thiouridylase MnmA</fullName>
        <ecNumber evidence="9">2.8.1.13</ecNumber>
    </recommendedName>
</protein>
<evidence type="ECO:0000256" key="1">
    <source>
        <dbReference type="ARBA" id="ARBA00022555"/>
    </source>
</evidence>
<keyword evidence="9" id="KW-0963">Cytoplasm</keyword>
<proteinExistence type="inferred from homology"/>
<evidence type="ECO:0000259" key="11">
    <source>
        <dbReference type="Pfam" id="PF20259"/>
    </source>
</evidence>
<dbReference type="PANTHER" id="PTHR11933:SF5">
    <property type="entry name" value="MITOCHONDRIAL TRNA-SPECIFIC 2-THIOURIDYLASE 1"/>
    <property type="match status" value="1"/>
</dbReference>
<keyword evidence="2 9" id="KW-0808">Transferase</keyword>
<dbReference type="InterPro" id="IPR004506">
    <property type="entry name" value="MnmA-like"/>
</dbReference>
<keyword evidence="12" id="KW-0489">Methyltransferase</keyword>
<dbReference type="NCBIfam" id="TIGR00420">
    <property type="entry name" value="trmU"/>
    <property type="match status" value="1"/>
</dbReference>
<dbReference type="GO" id="GO:0103016">
    <property type="term" value="F:tRNA-uridine 2-sulfurtransferase activity"/>
    <property type="evidence" value="ECO:0007669"/>
    <property type="project" value="UniProtKB-EC"/>
</dbReference>
<feature type="disulfide bond" description="Alternate" evidence="9">
    <location>
        <begin position="113"/>
        <end position="210"/>
    </location>
</feature>
<dbReference type="CDD" id="cd01998">
    <property type="entry name" value="MnmA_TRMU-like"/>
    <property type="match status" value="1"/>
</dbReference>
<feature type="domain" description="tRNA-specific 2-thiouridylase MnmA-like central" evidence="11">
    <location>
        <begin position="229"/>
        <end position="282"/>
    </location>
</feature>
<feature type="active site" description="Nucleophile" evidence="9">
    <location>
        <position position="113"/>
    </location>
</feature>
<sequence length="389" mass="41929">MRNSLDIAKPPSATRVVVAMSGGVDSSVVAGLMAEQGYDVVGVTLQLYDHGAAIHRKGACCAGQDIHDARRVAERLGIPHYVLDYEERFKAAVIDRFAQSYADGETPIPCIDCNRHVKFTDLLATARDLGADALATGHYVASRALPSGRRGLYQPVDADRDQSYFLFATTADQLDLLRFPLGGMTKPETREHARRFGLAIADKADSQDICFVPTGRYTSIVEKLKPEAAEAGEIVHVDGRVLGRHDGVMRFTVGQRRGIGIAAAEPLYVVGLDAARRQVIVGPREALATHRIGLRDFNWLGDALPAEGETLACHARVRSTRPPRPALLRMVDGAPEIELLDGEDGVAPGQACVLYDGPAGAARVLGGGFIRRRQDLRPAAAHTTLQATI</sequence>
<keyword evidence="4 9" id="KW-0547">Nucleotide-binding</keyword>
<evidence type="ECO:0000313" key="12">
    <source>
        <dbReference type="EMBL" id="PTM56959.1"/>
    </source>
</evidence>
<dbReference type="GO" id="GO:0005524">
    <property type="term" value="F:ATP binding"/>
    <property type="evidence" value="ECO:0007669"/>
    <property type="project" value="UniProtKB-KW"/>
</dbReference>
<dbReference type="Pfam" id="PF20258">
    <property type="entry name" value="tRNA_Me_trans_C"/>
    <property type="match status" value="1"/>
</dbReference>
<evidence type="ECO:0000256" key="3">
    <source>
        <dbReference type="ARBA" id="ARBA00022694"/>
    </source>
</evidence>
<dbReference type="FunFam" id="3.40.50.620:FF:000115">
    <property type="entry name" value="tRNA-specific 2-thiouridylase MnmA"/>
    <property type="match status" value="1"/>
</dbReference>
<dbReference type="GO" id="GO:0032259">
    <property type="term" value="P:methylation"/>
    <property type="evidence" value="ECO:0007669"/>
    <property type="project" value="UniProtKB-KW"/>
</dbReference>
<keyword evidence="7 9" id="KW-1015">Disulfide bond</keyword>
<evidence type="ECO:0000256" key="6">
    <source>
        <dbReference type="ARBA" id="ARBA00022884"/>
    </source>
</evidence>
<evidence type="ECO:0000313" key="13">
    <source>
        <dbReference type="Proteomes" id="UP000241808"/>
    </source>
</evidence>
<name>A0A2T4Z4Y8_9HYPH</name>
<dbReference type="Pfam" id="PF03054">
    <property type="entry name" value="tRNA_Me_trans"/>
    <property type="match status" value="1"/>
</dbReference>
<keyword evidence="1 9" id="KW-0820">tRNA-binding</keyword>
<evidence type="ECO:0000256" key="4">
    <source>
        <dbReference type="ARBA" id="ARBA00022741"/>
    </source>
</evidence>
<dbReference type="HAMAP" id="MF_00144">
    <property type="entry name" value="tRNA_thiouridyl_MnmA"/>
    <property type="match status" value="1"/>
</dbReference>
<dbReference type="AlphaFoldDB" id="A0A2T4Z4Y8"/>
<comment type="function">
    <text evidence="9">Catalyzes the 2-thiolation of uridine at the wobble position (U34) of tRNA, leading to the formation of s(2)U34.</text>
</comment>
<keyword evidence="13" id="KW-1185">Reference proteome</keyword>
<dbReference type="InterPro" id="IPR046884">
    <property type="entry name" value="MnmA-like_central"/>
</dbReference>
<dbReference type="FunFam" id="2.30.30.280:FF:000001">
    <property type="entry name" value="tRNA-specific 2-thiouridylase MnmA"/>
    <property type="match status" value="1"/>
</dbReference>
<accession>A0A2T4Z4Y8</accession>
<evidence type="ECO:0000256" key="9">
    <source>
        <dbReference type="HAMAP-Rule" id="MF_00144"/>
    </source>
</evidence>
<dbReference type="Proteomes" id="UP000241808">
    <property type="component" value="Unassembled WGS sequence"/>
</dbReference>
<gene>
    <name evidence="9" type="primary">mnmA</name>
    <name evidence="12" type="ORF">C8P69_1045</name>
</gene>
<dbReference type="NCBIfam" id="NF001138">
    <property type="entry name" value="PRK00143.1"/>
    <property type="match status" value="1"/>
</dbReference>
<feature type="region of interest" description="Interaction with tRNA" evidence="9">
    <location>
        <begin position="160"/>
        <end position="162"/>
    </location>
</feature>
<feature type="binding site" evidence="9">
    <location>
        <position position="137"/>
    </location>
    <ligand>
        <name>ATP</name>
        <dbReference type="ChEBI" id="CHEBI:30616"/>
    </ligand>
</feature>
<dbReference type="InterPro" id="IPR014729">
    <property type="entry name" value="Rossmann-like_a/b/a_fold"/>
</dbReference>
<comment type="caution">
    <text evidence="9">Lacks conserved residue(s) required for the propagation of feature annotation.</text>
</comment>
<feature type="active site" description="Cysteine persulfide intermediate" evidence="9">
    <location>
        <position position="210"/>
    </location>
</feature>
<feature type="binding site" evidence="9">
    <location>
        <begin position="19"/>
        <end position="26"/>
    </location>
    <ligand>
        <name>ATP</name>
        <dbReference type="ChEBI" id="CHEBI:30616"/>
    </ligand>
</feature>
<feature type="site" description="Interaction with tRNA" evidence="9">
    <location>
        <position position="138"/>
    </location>
</feature>
<reference evidence="12 13" key="1">
    <citation type="submission" date="2018-04" db="EMBL/GenBank/DDBJ databases">
        <title>Genomic Encyclopedia of Archaeal and Bacterial Type Strains, Phase II (KMG-II): from individual species to whole genera.</title>
        <authorList>
            <person name="Goeker M."/>
        </authorList>
    </citation>
    <scope>NUCLEOTIDE SEQUENCE [LARGE SCALE GENOMIC DNA]</scope>
    <source>
        <strain evidence="12 13">DSM 25521</strain>
    </source>
</reference>
<dbReference type="RefSeq" id="WP_108176604.1">
    <property type="nucleotide sequence ID" value="NZ_PZZL01000004.1"/>
</dbReference>
<dbReference type="Gene3D" id="2.40.30.10">
    <property type="entry name" value="Translation factors"/>
    <property type="match status" value="1"/>
</dbReference>
<keyword evidence="5 9" id="KW-0067">ATP-binding</keyword>
<feature type="domain" description="tRNA-specific 2-thiouridylase MnmA-like C-terminal" evidence="10">
    <location>
        <begin position="291"/>
        <end position="370"/>
    </location>
</feature>
<organism evidence="12 13">
    <name type="scientific">Phreatobacter oligotrophus</name>
    <dbReference type="NCBI Taxonomy" id="1122261"/>
    <lineage>
        <taxon>Bacteria</taxon>
        <taxon>Pseudomonadati</taxon>
        <taxon>Pseudomonadota</taxon>
        <taxon>Alphaproteobacteria</taxon>
        <taxon>Hyphomicrobiales</taxon>
        <taxon>Phreatobacteraceae</taxon>
        <taxon>Phreatobacter</taxon>
    </lineage>
</organism>
<comment type="catalytic activity">
    <reaction evidence="8 9">
        <text>S-sulfanyl-L-cysteinyl-[protein] + uridine(34) in tRNA + AH2 + ATP = 2-thiouridine(34) in tRNA + L-cysteinyl-[protein] + A + AMP + diphosphate + H(+)</text>
        <dbReference type="Rhea" id="RHEA:47032"/>
        <dbReference type="Rhea" id="RHEA-COMP:10131"/>
        <dbReference type="Rhea" id="RHEA-COMP:11726"/>
        <dbReference type="Rhea" id="RHEA-COMP:11727"/>
        <dbReference type="Rhea" id="RHEA-COMP:11728"/>
        <dbReference type="ChEBI" id="CHEBI:13193"/>
        <dbReference type="ChEBI" id="CHEBI:15378"/>
        <dbReference type="ChEBI" id="CHEBI:17499"/>
        <dbReference type="ChEBI" id="CHEBI:29950"/>
        <dbReference type="ChEBI" id="CHEBI:30616"/>
        <dbReference type="ChEBI" id="CHEBI:33019"/>
        <dbReference type="ChEBI" id="CHEBI:61963"/>
        <dbReference type="ChEBI" id="CHEBI:65315"/>
        <dbReference type="ChEBI" id="CHEBI:87170"/>
        <dbReference type="ChEBI" id="CHEBI:456215"/>
        <dbReference type="EC" id="2.8.1.13"/>
    </reaction>
</comment>
<dbReference type="PANTHER" id="PTHR11933">
    <property type="entry name" value="TRNA 5-METHYLAMINOMETHYL-2-THIOURIDYLATE -METHYLTRANSFERASE"/>
    <property type="match status" value="1"/>
</dbReference>
<dbReference type="InterPro" id="IPR046885">
    <property type="entry name" value="MnmA-like_C"/>
</dbReference>
<dbReference type="EC" id="2.8.1.13" evidence="9"/>
<comment type="similarity">
    <text evidence="9">Belongs to the MnmA/TRMU family.</text>
</comment>
<feature type="binding site" evidence="9">
    <location>
        <position position="45"/>
    </location>
    <ligand>
        <name>ATP</name>
        <dbReference type="ChEBI" id="CHEBI:30616"/>
    </ligand>
</feature>
<keyword evidence="3 9" id="KW-0819">tRNA processing</keyword>
<dbReference type="GO" id="GO:0000049">
    <property type="term" value="F:tRNA binding"/>
    <property type="evidence" value="ECO:0007669"/>
    <property type="project" value="UniProtKB-KW"/>
</dbReference>
<dbReference type="InterPro" id="IPR023382">
    <property type="entry name" value="MnmA-like_central_sf"/>
</dbReference>
<evidence type="ECO:0000256" key="2">
    <source>
        <dbReference type="ARBA" id="ARBA00022679"/>
    </source>
</evidence>
<evidence type="ECO:0000256" key="5">
    <source>
        <dbReference type="ARBA" id="ARBA00022840"/>
    </source>
</evidence>
<dbReference type="GO" id="GO:0002143">
    <property type="term" value="P:tRNA wobble position uridine thiolation"/>
    <property type="evidence" value="ECO:0007669"/>
    <property type="project" value="TreeGrafter"/>
</dbReference>
<comment type="subcellular location">
    <subcellularLocation>
        <location evidence="9">Cytoplasm</location>
    </subcellularLocation>
</comment>
<dbReference type="SUPFAM" id="SSF52402">
    <property type="entry name" value="Adenine nucleotide alpha hydrolases-like"/>
    <property type="match status" value="1"/>
</dbReference>
<dbReference type="EMBL" id="PZZL01000004">
    <property type="protein sequence ID" value="PTM56959.1"/>
    <property type="molecule type" value="Genomic_DNA"/>
</dbReference>